<organism evidence="2">
    <name type="scientific">Sesamum latifolium</name>
    <dbReference type="NCBI Taxonomy" id="2727402"/>
    <lineage>
        <taxon>Eukaryota</taxon>
        <taxon>Viridiplantae</taxon>
        <taxon>Streptophyta</taxon>
        <taxon>Embryophyta</taxon>
        <taxon>Tracheophyta</taxon>
        <taxon>Spermatophyta</taxon>
        <taxon>Magnoliopsida</taxon>
        <taxon>eudicotyledons</taxon>
        <taxon>Gunneridae</taxon>
        <taxon>Pentapetalae</taxon>
        <taxon>asterids</taxon>
        <taxon>lamiids</taxon>
        <taxon>Lamiales</taxon>
        <taxon>Pedaliaceae</taxon>
        <taxon>Sesamum</taxon>
    </lineage>
</organism>
<feature type="region of interest" description="Disordered" evidence="1">
    <location>
        <begin position="160"/>
        <end position="244"/>
    </location>
</feature>
<comment type="caution">
    <text evidence="2">The sequence shown here is derived from an EMBL/GenBank/DDBJ whole genome shotgun (WGS) entry which is preliminary data.</text>
</comment>
<name>A0AAW2WB23_9LAMI</name>
<accession>A0AAW2WB23</accession>
<feature type="compositionally biased region" description="Low complexity" evidence="1">
    <location>
        <begin position="171"/>
        <end position="187"/>
    </location>
</feature>
<gene>
    <name evidence="2" type="ORF">Slati_2378500</name>
</gene>
<feature type="compositionally biased region" description="Basic and acidic residues" evidence="1">
    <location>
        <begin position="195"/>
        <end position="211"/>
    </location>
</feature>
<sequence>MVLLVKGLEIKQLEKGRILLRFNHVIDKQRTMEGCPWSLERNVLMLNTIEVFENPMLVSMEECDFFVHVHNLPSSMMNLSVATLMGIMIGSFRDLEVDDSGCSWGATLRIRVGLNINRDLKRALRSNRRLGRSCWCGSRLDSSEDPALYGPWLRAPVSGKGRFQGTSHWKQSSTTPSRPQSQSGPRGATIFGSFRKKENEHDPGRNSENQHLRGYQSNSNGGGDSTGEEVESSPPAVPCRDRVIDTDRLPILGMVQVEQGRIVPKEKLNPETEESGCGVGSAIEGSLGDPSHVGKRVVVEQEDDIEINLINVPLQFTTQNNFSFRGGARRGRPFRGIRGRPKKRSRGVQLIELEGVVVHNAKRRLLLSEDTSDSILAETAGQSRREP</sequence>
<evidence type="ECO:0000256" key="1">
    <source>
        <dbReference type="SAM" id="MobiDB-lite"/>
    </source>
</evidence>
<evidence type="ECO:0008006" key="3">
    <source>
        <dbReference type="Google" id="ProtNLM"/>
    </source>
</evidence>
<reference evidence="2" key="1">
    <citation type="submission" date="2020-06" db="EMBL/GenBank/DDBJ databases">
        <authorList>
            <person name="Li T."/>
            <person name="Hu X."/>
            <person name="Zhang T."/>
            <person name="Song X."/>
            <person name="Zhang H."/>
            <person name="Dai N."/>
            <person name="Sheng W."/>
            <person name="Hou X."/>
            <person name="Wei L."/>
        </authorList>
    </citation>
    <scope>NUCLEOTIDE SEQUENCE</scope>
    <source>
        <strain evidence="2">KEN1</strain>
        <tissue evidence="2">Leaf</tissue>
    </source>
</reference>
<protein>
    <recommendedName>
        <fullName evidence="3">DUF4283 domain-containing protein</fullName>
    </recommendedName>
</protein>
<dbReference type="AlphaFoldDB" id="A0AAW2WB23"/>
<reference evidence="2" key="2">
    <citation type="journal article" date="2024" name="Plant">
        <title>Genomic evolution and insights into agronomic trait innovations of Sesamum species.</title>
        <authorList>
            <person name="Miao H."/>
            <person name="Wang L."/>
            <person name="Qu L."/>
            <person name="Liu H."/>
            <person name="Sun Y."/>
            <person name="Le M."/>
            <person name="Wang Q."/>
            <person name="Wei S."/>
            <person name="Zheng Y."/>
            <person name="Lin W."/>
            <person name="Duan Y."/>
            <person name="Cao H."/>
            <person name="Xiong S."/>
            <person name="Wang X."/>
            <person name="Wei L."/>
            <person name="Li C."/>
            <person name="Ma Q."/>
            <person name="Ju M."/>
            <person name="Zhao R."/>
            <person name="Li G."/>
            <person name="Mu C."/>
            <person name="Tian Q."/>
            <person name="Mei H."/>
            <person name="Zhang T."/>
            <person name="Gao T."/>
            <person name="Zhang H."/>
        </authorList>
    </citation>
    <scope>NUCLEOTIDE SEQUENCE</scope>
    <source>
        <strain evidence="2">KEN1</strain>
    </source>
</reference>
<proteinExistence type="predicted"/>
<evidence type="ECO:0000313" key="2">
    <source>
        <dbReference type="EMBL" id="KAL0438955.1"/>
    </source>
</evidence>
<dbReference type="EMBL" id="JACGWN010000008">
    <property type="protein sequence ID" value="KAL0438955.1"/>
    <property type="molecule type" value="Genomic_DNA"/>
</dbReference>